<organism evidence="1">
    <name type="scientific">marine metagenome</name>
    <dbReference type="NCBI Taxonomy" id="408172"/>
    <lineage>
        <taxon>unclassified sequences</taxon>
        <taxon>metagenomes</taxon>
        <taxon>ecological metagenomes</taxon>
    </lineage>
</organism>
<dbReference type="EMBL" id="UINC01154616">
    <property type="protein sequence ID" value="SVD50000.1"/>
    <property type="molecule type" value="Genomic_DNA"/>
</dbReference>
<reference evidence="1" key="1">
    <citation type="submission" date="2018-05" db="EMBL/GenBank/DDBJ databases">
        <authorList>
            <person name="Lanie J.A."/>
            <person name="Ng W.-L."/>
            <person name="Kazmierczak K.M."/>
            <person name="Andrzejewski T.M."/>
            <person name="Davidsen T.M."/>
            <person name="Wayne K.J."/>
            <person name="Tettelin H."/>
            <person name="Glass J.I."/>
            <person name="Rusch D."/>
            <person name="Podicherti R."/>
            <person name="Tsui H.-C.T."/>
            <person name="Winkler M.E."/>
        </authorList>
    </citation>
    <scope>NUCLEOTIDE SEQUENCE</scope>
</reference>
<dbReference type="AlphaFoldDB" id="A0A382VUD6"/>
<gene>
    <name evidence="1" type="ORF">METZ01_LOCUS402854</name>
</gene>
<feature type="non-terminal residue" evidence="1">
    <location>
        <position position="1"/>
    </location>
</feature>
<proteinExistence type="predicted"/>
<sequence length="138" mass="15473">PVLVLDINEKEADLMLATLDPLSGMAGRDEMKLKDLLDTVESHSAGISELLDGLIGEFSDFGNPDNWEEEWKGMPEFEQENAGPYHSIQIHFRGEEDIALFKGIIGQDFTDKAKSVWFPALRDDEINNNVNSSYIDAE</sequence>
<protein>
    <submittedName>
        <fullName evidence="1">Uncharacterized protein</fullName>
    </submittedName>
</protein>
<evidence type="ECO:0000313" key="1">
    <source>
        <dbReference type="EMBL" id="SVD50000.1"/>
    </source>
</evidence>
<name>A0A382VUD6_9ZZZZ</name>
<accession>A0A382VUD6</accession>